<evidence type="ECO:0000256" key="1">
    <source>
        <dbReference type="SAM" id="MobiDB-lite"/>
    </source>
</evidence>
<dbReference type="EMBL" id="GGEC01033096">
    <property type="protein sequence ID" value="MBX13580.1"/>
    <property type="molecule type" value="Transcribed_RNA"/>
</dbReference>
<organism evidence="2">
    <name type="scientific">Rhizophora mucronata</name>
    <name type="common">Asiatic mangrove</name>
    <dbReference type="NCBI Taxonomy" id="61149"/>
    <lineage>
        <taxon>Eukaryota</taxon>
        <taxon>Viridiplantae</taxon>
        <taxon>Streptophyta</taxon>
        <taxon>Embryophyta</taxon>
        <taxon>Tracheophyta</taxon>
        <taxon>Spermatophyta</taxon>
        <taxon>Magnoliopsida</taxon>
        <taxon>eudicotyledons</taxon>
        <taxon>Gunneridae</taxon>
        <taxon>Pentapetalae</taxon>
        <taxon>rosids</taxon>
        <taxon>fabids</taxon>
        <taxon>Malpighiales</taxon>
        <taxon>Rhizophoraceae</taxon>
        <taxon>Rhizophora</taxon>
    </lineage>
</organism>
<dbReference type="AlphaFoldDB" id="A0A2P2L6H4"/>
<evidence type="ECO:0000313" key="2">
    <source>
        <dbReference type="EMBL" id="MBX13580.1"/>
    </source>
</evidence>
<proteinExistence type="predicted"/>
<sequence>MLACLYHECNPSGSKRCCFLSLPSSLQYTDGPGHDVTWQKKPSSTEQKKLPSINRFN</sequence>
<protein>
    <submittedName>
        <fullName evidence="2">Uncharacterized protein</fullName>
    </submittedName>
</protein>
<name>A0A2P2L6H4_RHIMU</name>
<reference evidence="2" key="1">
    <citation type="submission" date="2018-02" db="EMBL/GenBank/DDBJ databases">
        <title>Rhizophora mucronata_Transcriptome.</title>
        <authorList>
            <person name="Meera S.P."/>
            <person name="Sreeshan A."/>
            <person name="Augustine A."/>
        </authorList>
    </citation>
    <scope>NUCLEOTIDE SEQUENCE</scope>
    <source>
        <tissue evidence="2">Leaf</tissue>
    </source>
</reference>
<feature type="region of interest" description="Disordered" evidence="1">
    <location>
        <begin position="33"/>
        <end position="57"/>
    </location>
</feature>
<accession>A0A2P2L6H4</accession>